<comment type="subcellular location">
    <subcellularLocation>
        <location evidence="13">Cytoplasm</location>
    </subcellularLocation>
</comment>
<accession>A0AA37SUD4</accession>
<keyword evidence="12 13" id="KW-0411">Iron-sulfur</keyword>
<keyword evidence="1 13" id="KW-0004">4Fe-4S</keyword>
<evidence type="ECO:0000256" key="4">
    <source>
        <dbReference type="ARBA" id="ARBA00022679"/>
    </source>
</evidence>
<dbReference type="EC" id="2.8.1.-" evidence="13"/>
<dbReference type="Gene3D" id="3.40.50.620">
    <property type="entry name" value="HUPs"/>
    <property type="match status" value="1"/>
</dbReference>
<dbReference type="GO" id="GO:0016783">
    <property type="term" value="F:sulfurtransferase activity"/>
    <property type="evidence" value="ECO:0007669"/>
    <property type="project" value="UniProtKB-UniRule"/>
</dbReference>
<evidence type="ECO:0000313" key="16">
    <source>
        <dbReference type="Proteomes" id="UP001156601"/>
    </source>
</evidence>
<dbReference type="GO" id="GO:0051539">
    <property type="term" value="F:4 iron, 4 sulfur cluster binding"/>
    <property type="evidence" value="ECO:0007669"/>
    <property type="project" value="UniProtKB-UniRule"/>
</dbReference>
<keyword evidence="9 13" id="KW-0460">Magnesium</keyword>
<comment type="cofactor">
    <cofactor evidence="13">
        <name>Mg(2+)</name>
        <dbReference type="ChEBI" id="CHEBI:18420"/>
    </cofactor>
</comment>
<dbReference type="GO" id="GO:0000287">
    <property type="term" value="F:magnesium ion binding"/>
    <property type="evidence" value="ECO:0007669"/>
    <property type="project" value="UniProtKB-UniRule"/>
</dbReference>
<proteinExistence type="inferred from homology"/>
<feature type="binding site" evidence="13">
    <location>
        <position position="121"/>
    </location>
    <ligand>
        <name>[4Fe-4S] cluster</name>
        <dbReference type="ChEBI" id="CHEBI:49883"/>
    </ligand>
</feature>
<comment type="function">
    <text evidence="13">Catalyzes the ATP-dependent 2-thiolation of cytidine in position 32 of tRNA, to form 2-thiocytidine (s(2)C32). The sulfur atoms are provided by the cysteine/cysteine desulfurase (IscS) system.</text>
</comment>
<evidence type="ECO:0000256" key="2">
    <source>
        <dbReference type="ARBA" id="ARBA00022490"/>
    </source>
</evidence>
<sequence>MSVKLKKSNSANKLQKRIRRETGKAIADFNMIEDGDKIMVCLSGGKDSYALLDTLMYLQSVAPIKFDLIAVNLDQKQPGFPEDILPRYLSELGVDFNIIEEDTYAIVKEKIPEGKTTCSLCSRLRRGILYRVAQELGATKIALGHHRDDILETLFLNMFYGGKLKSMPPKLVSDDGNNVVIRPLAYCKETDLAKYANHMDFPIIPCNLCGSQENLQRKNIKMMLQDWQSRFPGRIESMFTALQNVTPSHLLDNSLFNFMALNANDHEVLNQIEGDTAFDPIDISPIFEDETTLKRQDKIDTTSVSIIELK</sequence>
<comment type="pathway">
    <text evidence="13">tRNA modification.</text>
</comment>
<dbReference type="InterPro" id="IPR011063">
    <property type="entry name" value="TilS/TtcA_N"/>
</dbReference>
<keyword evidence="2 13" id="KW-0963">Cytoplasm</keyword>
<comment type="miscellaneous">
    <text evidence="13">The thiolation reaction likely consists of two steps: a first activation step by ATP to form an adenylated intermediate of the target base of tRNA, and a second nucleophilic substitution step of the sulfur (S) atom supplied by the hydrosulfide attached to the Fe-S cluster.</text>
</comment>
<dbReference type="PANTHER" id="PTHR43686">
    <property type="entry name" value="SULFURTRANSFERASE-RELATED"/>
    <property type="match status" value="1"/>
</dbReference>
<evidence type="ECO:0000256" key="7">
    <source>
        <dbReference type="ARBA" id="ARBA00022741"/>
    </source>
</evidence>
<reference evidence="15" key="2">
    <citation type="submission" date="2023-01" db="EMBL/GenBank/DDBJ databases">
        <title>Draft genome sequence of Agaribacter marinus strain NBRC 110023.</title>
        <authorList>
            <person name="Sun Q."/>
            <person name="Mori K."/>
        </authorList>
    </citation>
    <scope>NUCLEOTIDE SEQUENCE</scope>
    <source>
        <strain evidence="15">NBRC 110023</strain>
    </source>
</reference>
<dbReference type="SUPFAM" id="SSF52402">
    <property type="entry name" value="Adenine nucleotide alpha hydrolases-like"/>
    <property type="match status" value="1"/>
</dbReference>
<evidence type="ECO:0000256" key="13">
    <source>
        <dbReference type="HAMAP-Rule" id="MF_01850"/>
    </source>
</evidence>
<evidence type="ECO:0000256" key="5">
    <source>
        <dbReference type="ARBA" id="ARBA00022694"/>
    </source>
</evidence>
<comment type="subunit">
    <text evidence="13">Homodimer.</text>
</comment>
<protein>
    <recommendedName>
        <fullName evidence="13">tRNA-cytidine(32) 2-sulfurtransferase</fullName>
        <ecNumber evidence="13">2.8.1.-</ecNumber>
    </recommendedName>
    <alternativeName>
        <fullName evidence="13">Two-thiocytidine biosynthesis protein A</fullName>
    </alternativeName>
    <alternativeName>
        <fullName evidence="13">tRNA 2-thiocytidine biosynthesis protein TtcA</fullName>
    </alternativeName>
</protein>
<evidence type="ECO:0000259" key="14">
    <source>
        <dbReference type="Pfam" id="PF01171"/>
    </source>
</evidence>
<keyword evidence="7 13" id="KW-0547">Nucleotide-binding</keyword>
<organism evidence="15 16">
    <name type="scientific">Agaribacter marinus</name>
    <dbReference type="NCBI Taxonomy" id="1431249"/>
    <lineage>
        <taxon>Bacteria</taxon>
        <taxon>Pseudomonadati</taxon>
        <taxon>Pseudomonadota</taxon>
        <taxon>Gammaproteobacteria</taxon>
        <taxon>Alteromonadales</taxon>
        <taxon>Alteromonadaceae</taxon>
        <taxon>Agaribacter</taxon>
    </lineage>
</organism>
<feature type="binding site" evidence="13">
    <location>
        <position position="118"/>
    </location>
    <ligand>
        <name>[4Fe-4S] cluster</name>
        <dbReference type="ChEBI" id="CHEBI:49883"/>
    </ligand>
</feature>
<evidence type="ECO:0000256" key="11">
    <source>
        <dbReference type="ARBA" id="ARBA00023004"/>
    </source>
</evidence>
<evidence type="ECO:0000256" key="12">
    <source>
        <dbReference type="ARBA" id="ARBA00023014"/>
    </source>
</evidence>
<keyword evidence="6 13" id="KW-0479">Metal-binding</keyword>
<comment type="catalytic activity">
    <reaction evidence="13">
        <text>cytidine(32) in tRNA + S-sulfanyl-L-cysteinyl-[cysteine desulfurase] + AH2 + ATP = 2-thiocytidine(32) in tRNA + L-cysteinyl-[cysteine desulfurase] + A + AMP + diphosphate + H(+)</text>
        <dbReference type="Rhea" id="RHEA:57048"/>
        <dbReference type="Rhea" id="RHEA-COMP:10288"/>
        <dbReference type="Rhea" id="RHEA-COMP:12157"/>
        <dbReference type="Rhea" id="RHEA-COMP:12158"/>
        <dbReference type="Rhea" id="RHEA-COMP:14821"/>
        <dbReference type="ChEBI" id="CHEBI:13193"/>
        <dbReference type="ChEBI" id="CHEBI:15378"/>
        <dbReference type="ChEBI" id="CHEBI:17499"/>
        <dbReference type="ChEBI" id="CHEBI:29950"/>
        <dbReference type="ChEBI" id="CHEBI:30616"/>
        <dbReference type="ChEBI" id="CHEBI:33019"/>
        <dbReference type="ChEBI" id="CHEBI:61963"/>
        <dbReference type="ChEBI" id="CHEBI:82748"/>
        <dbReference type="ChEBI" id="CHEBI:141453"/>
        <dbReference type="ChEBI" id="CHEBI:456215"/>
    </reaction>
</comment>
<dbReference type="GO" id="GO:0005737">
    <property type="term" value="C:cytoplasm"/>
    <property type="evidence" value="ECO:0007669"/>
    <property type="project" value="UniProtKB-SubCell"/>
</dbReference>
<name>A0AA37SUD4_9ALTE</name>
<dbReference type="EMBL" id="BSOT01000005">
    <property type="protein sequence ID" value="GLR70041.1"/>
    <property type="molecule type" value="Genomic_DNA"/>
</dbReference>
<dbReference type="InterPro" id="IPR014729">
    <property type="entry name" value="Rossmann-like_a/b/a_fold"/>
</dbReference>
<keyword evidence="10 13" id="KW-0694">RNA-binding</keyword>
<dbReference type="GO" id="GO:0000049">
    <property type="term" value="F:tRNA binding"/>
    <property type="evidence" value="ECO:0007669"/>
    <property type="project" value="UniProtKB-KW"/>
</dbReference>
<feature type="domain" description="tRNA(Ile)-lysidine/2-thiocytidine synthase N-terminal" evidence="14">
    <location>
        <begin position="37"/>
        <end position="200"/>
    </location>
</feature>
<gene>
    <name evidence="13 15" type="primary">ttcA</name>
    <name evidence="15" type="ORF">GCM10007852_09490</name>
</gene>
<evidence type="ECO:0000256" key="1">
    <source>
        <dbReference type="ARBA" id="ARBA00022485"/>
    </source>
</evidence>
<evidence type="ECO:0000313" key="15">
    <source>
        <dbReference type="EMBL" id="GLR70041.1"/>
    </source>
</evidence>
<keyword evidence="8 13" id="KW-0067">ATP-binding</keyword>
<dbReference type="GO" id="GO:0005524">
    <property type="term" value="F:ATP binding"/>
    <property type="evidence" value="ECO:0007669"/>
    <property type="project" value="UniProtKB-UniRule"/>
</dbReference>
<comment type="cofactor">
    <cofactor evidence="13">
        <name>[4Fe-4S] cluster</name>
        <dbReference type="ChEBI" id="CHEBI:49883"/>
    </cofactor>
    <text evidence="13">Binds 1 [4Fe-4S] cluster per subunit. The cluster is chelated by three Cys residues, the fourth Fe has a free coordination site that may bind a sulfur atom transferred from the persulfide of IscS.</text>
</comment>
<keyword evidence="3 13" id="KW-0820">tRNA-binding</keyword>
<evidence type="ECO:0000256" key="3">
    <source>
        <dbReference type="ARBA" id="ARBA00022555"/>
    </source>
</evidence>
<keyword evidence="5 13" id="KW-0819">tRNA processing</keyword>
<dbReference type="Proteomes" id="UP001156601">
    <property type="component" value="Unassembled WGS sequence"/>
</dbReference>
<keyword evidence="4 13" id="KW-0808">Transferase</keyword>
<feature type="binding site" evidence="13">
    <location>
        <position position="209"/>
    </location>
    <ligand>
        <name>[4Fe-4S] cluster</name>
        <dbReference type="ChEBI" id="CHEBI:49883"/>
    </ligand>
</feature>
<dbReference type="HAMAP" id="MF_01850">
    <property type="entry name" value="TtcA"/>
    <property type="match status" value="1"/>
</dbReference>
<evidence type="ECO:0000256" key="10">
    <source>
        <dbReference type="ARBA" id="ARBA00022884"/>
    </source>
</evidence>
<keyword evidence="11 13" id="KW-0408">Iron</keyword>
<keyword evidence="16" id="KW-1185">Reference proteome</keyword>
<evidence type="ECO:0000256" key="8">
    <source>
        <dbReference type="ARBA" id="ARBA00022840"/>
    </source>
</evidence>
<feature type="short sequence motif" description="PP-loop motif" evidence="13">
    <location>
        <begin position="43"/>
        <end position="48"/>
    </location>
</feature>
<dbReference type="InterPro" id="IPR012089">
    <property type="entry name" value="tRNA_Cyd_32_2_STrfase"/>
</dbReference>
<dbReference type="AlphaFoldDB" id="A0AA37SUD4"/>
<dbReference type="PANTHER" id="PTHR43686:SF1">
    <property type="entry name" value="AMINOTRAN_5 DOMAIN-CONTAINING PROTEIN"/>
    <property type="match status" value="1"/>
</dbReference>
<comment type="similarity">
    <text evidence="13">Belongs to the TtcA family.</text>
</comment>
<dbReference type="NCBIfam" id="NF007972">
    <property type="entry name" value="PRK10696.1"/>
    <property type="match status" value="1"/>
</dbReference>
<dbReference type="CDD" id="cd24138">
    <property type="entry name" value="TtcA-like"/>
    <property type="match status" value="1"/>
</dbReference>
<comment type="caution">
    <text evidence="15">The sequence shown here is derived from an EMBL/GenBank/DDBJ whole genome shotgun (WGS) entry which is preliminary data.</text>
</comment>
<reference evidence="15" key="1">
    <citation type="journal article" date="2014" name="Int. J. Syst. Evol. Microbiol.">
        <title>Complete genome sequence of Corynebacterium casei LMG S-19264T (=DSM 44701T), isolated from a smear-ripened cheese.</title>
        <authorList>
            <consortium name="US DOE Joint Genome Institute (JGI-PGF)"/>
            <person name="Walter F."/>
            <person name="Albersmeier A."/>
            <person name="Kalinowski J."/>
            <person name="Ruckert C."/>
        </authorList>
    </citation>
    <scope>NUCLEOTIDE SEQUENCE</scope>
    <source>
        <strain evidence="15">NBRC 110023</strain>
    </source>
</reference>
<dbReference type="Pfam" id="PF01171">
    <property type="entry name" value="ATP_bind_3"/>
    <property type="match status" value="1"/>
</dbReference>
<dbReference type="RefSeq" id="WP_284216343.1">
    <property type="nucleotide sequence ID" value="NZ_BSOT01000005.1"/>
</dbReference>
<evidence type="ECO:0000256" key="6">
    <source>
        <dbReference type="ARBA" id="ARBA00022723"/>
    </source>
</evidence>
<dbReference type="GO" id="GO:0034227">
    <property type="term" value="P:tRNA thio-modification"/>
    <property type="evidence" value="ECO:0007669"/>
    <property type="project" value="UniProtKB-UniRule"/>
</dbReference>
<evidence type="ECO:0000256" key="9">
    <source>
        <dbReference type="ARBA" id="ARBA00022842"/>
    </source>
</evidence>